<dbReference type="Pfam" id="PF05224">
    <property type="entry name" value="NDT80_PhoG"/>
    <property type="match status" value="1"/>
</dbReference>
<accession>A0A072PRL6</accession>
<dbReference type="GO" id="GO:0003677">
    <property type="term" value="F:DNA binding"/>
    <property type="evidence" value="ECO:0007669"/>
    <property type="project" value="UniProtKB-KW"/>
</dbReference>
<evidence type="ECO:0000256" key="2">
    <source>
        <dbReference type="PROSITE-ProRule" id="PRU00850"/>
    </source>
</evidence>
<dbReference type="PANTHER" id="PTHR35144:SF1">
    <property type="entry name" value="PROTEIN PACG"/>
    <property type="match status" value="1"/>
</dbReference>
<keyword evidence="1 2" id="KW-0238">DNA-binding</keyword>
<gene>
    <name evidence="5" type="ORF">A1O9_00354</name>
</gene>
<evidence type="ECO:0000256" key="1">
    <source>
        <dbReference type="ARBA" id="ARBA00023125"/>
    </source>
</evidence>
<reference evidence="5 6" key="1">
    <citation type="submission" date="2013-03" db="EMBL/GenBank/DDBJ databases">
        <title>The Genome Sequence of Exophiala aquamarina CBS 119918.</title>
        <authorList>
            <consortium name="The Broad Institute Genomics Platform"/>
            <person name="Cuomo C."/>
            <person name="de Hoog S."/>
            <person name="Gorbushina A."/>
            <person name="Walker B."/>
            <person name="Young S.K."/>
            <person name="Zeng Q."/>
            <person name="Gargeya S."/>
            <person name="Fitzgerald M."/>
            <person name="Haas B."/>
            <person name="Abouelleil A."/>
            <person name="Allen A.W."/>
            <person name="Alvarado L."/>
            <person name="Arachchi H.M."/>
            <person name="Berlin A.M."/>
            <person name="Chapman S.B."/>
            <person name="Gainer-Dewar J."/>
            <person name="Goldberg J."/>
            <person name="Griggs A."/>
            <person name="Gujja S."/>
            <person name="Hansen M."/>
            <person name="Howarth C."/>
            <person name="Imamovic A."/>
            <person name="Ireland A."/>
            <person name="Larimer J."/>
            <person name="McCowan C."/>
            <person name="Murphy C."/>
            <person name="Pearson M."/>
            <person name="Poon T.W."/>
            <person name="Priest M."/>
            <person name="Roberts A."/>
            <person name="Saif S."/>
            <person name="Shea T."/>
            <person name="Sisk P."/>
            <person name="Sykes S."/>
            <person name="Wortman J."/>
            <person name="Nusbaum C."/>
            <person name="Birren B."/>
        </authorList>
    </citation>
    <scope>NUCLEOTIDE SEQUENCE [LARGE SCALE GENOMIC DNA]</scope>
    <source>
        <strain evidence="5 6">CBS 119918</strain>
    </source>
</reference>
<evidence type="ECO:0000313" key="6">
    <source>
        <dbReference type="Proteomes" id="UP000027920"/>
    </source>
</evidence>
<dbReference type="HOGENOM" id="CLU_515830_0_0_1"/>
<protein>
    <recommendedName>
        <fullName evidence="4">NDT80 domain-containing protein</fullName>
    </recommendedName>
</protein>
<evidence type="ECO:0000256" key="3">
    <source>
        <dbReference type="SAM" id="MobiDB-lite"/>
    </source>
</evidence>
<dbReference type="InterPro" id="IPR052605">
    <property type="entry name" value="Fungal_trans_regulator"/>
</dbReference>
<dbReference type="Gene3D" id="2.60.40.1390">
    <property type="entry name" value="NDT80 DNA-binding domain"/>
    <property type="match status" value="1"/>
</dbReference>
<feature type="domain" description="NDT80" evidence="4">
    <location>
        <begin position="76"/>
        <end position="308"/>
    </location>
</feature>
<name>A0A072PRL6_9EURO</name>
<dbReference type="InterPro" id="IPR024061">
    <property type="entry name" value="NDT80_DNA-bd_dom"/>
</dbReference>
<feature type="DNA-binding region" description="NDT80" evidence="2">
    <location>
        <begin position="76"/>
        <end position="308"/>
    </location>
</feature>
<dbReference type="GO" id="GO:0051321">
    <property type="term" value="P:meiotic cell cycle"/>
    <property type="evidence" value="ECO:0007669"/>
    <property type="project" value="TreeGrafter"/>
</dbReference>
<evidence type="ECO:0000313" key="5">
    <source>
        <dbReference type="EMBL" id="KEF62382.1"/>
    </source>
</evidence>
<keyword evidence="6" id="KW-1185">Reference proteome</keyword>
<dbReference type="GO" id="GO:0000228">
    <property type="term" value="C:nuclear chromosome"/>
    <property type="evidence" value="ECO:0007669"/>
    <property type="project" value="TreeGrafter"/>
</dbReference>
<feature type="region of interest" description="Disordered" evidence="3">
    <location>
        <begin position="389"/>
        <end position="416"/>
    </location>
</feature>
<dbReference type="PANTHER" id="PTHR35144">
    <property type="entry name" value="MEIOSIS-SPECIFIC TRANSCRIPTION FACTOR NDT80"/>
    <property type="match status" value="1"/>
</dbReference>
<proteinExistence type="predicted"/>
<dbReference type="GO" id="GO:0045944">
    <property type="term" value="P:positive regulation of transcription by RNA polymerase II"/>
    <property type="evidence" value="ECO:0007669"/>
    <property type="project" value="TreeGrafter"/>
</dbReference>
<dbReference type="EMBL" id="AMGV01000001">
    <property type="protein sequence ID" value="KEF62382.1"/>
    <property type="molecule type" value="Genomic_DNA"/>
</dbReference>
<dbReference type="Proteomes" id="UP000027920">
    <property type="component" value="Unassembled WGS sequence"/>
</dbReference>
<dbReference type="AlphaFoldDB" id="A0A072PRL6"/>
<dbReference type="InterPro" id="IPR008967">
    <property type="entry name" value="p53-like_TF_DNA-bd_sf"/>
</dbReference>
<sequence>MAVSAFLDDDNLCNLLDRNVSPAQYENIFDNCSNIPISNFEDDYSLFFNDLNDSIFGYQEPGLGLRQGTTPLANGTHAARGENHEQQPAISNPIQDPTSHIEPILAFQNCLRNDGEDPKARVDPNRLRIEAQIGGRIKIPEQTPGPAASEVGELTFYRRNLFKVSARLYLPQEGVSTLLQQGVFRLVARLDAIESIEGETVKLIKLPIKNDVPAEESTSAKVEPVQPVLLDHRAADSTGQASLAMCWDRLQFRRATTKTRGSVAQRYQLRVTILATTISDQSEKTLAQVASKPIVVRGRSPKNYPDQAKGQDFSVKIAKTDRSASVRRESVTHTVSPEFQGGVIEPAAILTATGGRPDTQFSSRRPTEELQLKAAADQRRNMTAGNIETTDLDLYSDGSEGSSPPEIPSATFAPRNILPPNGDARIPLLGHKSTIAQDWLKPRKAEPPPGAILLPSLRRQSSKATAHDSAPPAAVDTDVDSYEYIPLSINDWSAPVDPVYRPHGVHHKAVKDQYGRSAAKKRYFIDVK</sequence>
<organism evidence="5 6">
    <name type="scientific">Exophiala aquamarina CBS 119918</name>
    <dbReference type="NCBI Taxonomy" id="1182545"/>
    <lineage>
        <taxon>Eukaryota</taxon>
        <taxon>Fungi</taxon>
        <taxon>Dikarya</taxon>
        <taxon>Ascomycota</taxon>
        <taxon>Pezizomycotina</taxon>
        <taxon>Eurotiomycetes</taxon>
        <taxon>Chaetothyriomycetidae</taxon>
        <taxon>Chaetothyriales</taxon>
        <taxon>Herpotrichiellaceae</taxon>
        <taxon>Exophiala</taxon>
    </lineage>
</organism>
<evidence type="ECO:0000259" key="4">
    <source>
        <dbReference type="PROSITE" id="PS51517"/>
    </source>
</evidence>
<dbReference type="OrthoDB" id="4226760at2759"/>
<dbReference type="VEuPathDB" id="FungiDB:A1O9_00354"/>
<dbReference type="GeneID" id="25275306"/>
<dbReference type="PROSITE" id="PS51517">
    <property type="entry name" value="NDT80"/>
    <property type="match status" value="1"/>
</dbReference>
<dbReference type="RefSeq" id="XP_013264972.1">
    <property type="nucleotide sequence ID" value="XM_013409518.1"/>
</dbReference>
<dbReference type="SUPFAM" id="SSF49417">
    <property type="entry name" value="p53-like transcription factors"/>
    <property type="match status" value="1"/>
</dbReference>
<comment type="caution">
    <text evidence="5">The sequence shown here is derived from an EMBL/GenBank/DDBJ whole genome shotgun (WGS) entry which is preliminary data.</text>
</comment>
<dbReference type="STRING" id="1182545.A0A072PRL6"/>
<dbReference type="GO" id="GO:0003700">
    <property type="term" value="F:DNA-binding transcription factor activity"/>
    <property type="evidence" value="ECO:0007669"/>
    <property type="project" value="UniProtKB-UniRule"/>
</dbReference>
<dbReference type="InterPro" id="IPR037141">
    <property type="entry name" value="NDT80_DNA-bd_dom_sf"/>
</dbReference>